<dbReference type="AlphaFoldDB" id="A0A3B0RME4"/>
<evidence type="ECO:0000259" key="6">
    <source>
        <dbReference type="Pfam" id="PF00763"/>
    </source>
</evidence>
<dbReference type="GO" id="GO:0005829">
    <property type="term" value="C:cytosol"/>
    <property type="evidence" value="ECO:0007669"/>
    <property type="project" value="TreeGrafter"/>
</dbReference>
<dbReference type="PANTHER" id="PTHR48099:SF5">
    <property type="entry name" value="C-1-TETRAHYDROFOLATE SYNTHASE, CYTOPLASMIC"/>
    <property type="match status" value="1"/>
</dbReference>
<name>A0A3B0RME4_9ZZZZ</name>
<dbReference type="EC" id="3.5.4.9" evidence="7"/>
<evidence type="ECO:0000256" key="4">
    <source>
        <dbReference type="ARBA" id="ARBA00023002"/>
    </source>
</evidence>
<dbReference type="EMBL" id="UOEE01000158">
    <property type="protein sequence ID" value="VAV93129.1"/>
    <property type="molecule type" value="Genomic_DNA"/>
</dbReference>
<dbReference type="InterPro" id="IPR000672">
    <property type="entry name" value="THF_DH/CycHdrlase"/>
</dbReference>
<dbReference type="GO" id="GO:0004488">
    <property type="term" value="F:methylenetetrahydrofolate dehydrogenase (NADP+) activity"/>
    <property type="evidence" value="ECO:0007669"/>
    <property type="project" value="UniProtKB-EC"/>
</dbReference>
<feature type="non-terminal residue" evidence="7">
    <location>
        <position position="108"/>
    </location>
</feature>
<keyword evidence="3" id="KW-0521">NADP</keyword>
<dbReference type="PANTHER" id="PTHR48099">
    <property type="entry name" value="C-1-TETRAHYDROFOLATE SYNTHASE, CYTOPLASMIC-RELATED"/>
    <property type="match status" value="1"/>
</dbReference>
<dbReference type="InterPro" id="IPR020630">
    <property type="entry name" value="THF_DH/CycHdrlase_cat_dom"/>
</dbReference>
<evidence type="ECO:0000256" key="1">
    <source>
        <dbReference type="ARBA" id="ARBA00004777"/>
    </source>
</evidence>
<dbReference type="EC" id="1.5.1.5" evidence="7"/>
<dbReference type="PRINTS" id="PR00085">
    <property type="entry name" value="THFDHDRGNASE"/>
</dbReference>
<proteinExistence type="predicted"/>
<comment type="pathway">
    <text evidence="1">One-carbon metabolism; tetrahydrofolate interconversion.</text>
</comment>
<dbReference type="GO" id="GO:0035999">
    <property type="term" value="P:tetrahydrofolate interconversion"/>
    <property type="evidence" value="ECO:0007669"/>
    <property type="project" value="TreeGrafter"/>
</dbReference>
<evidence type="ECO:0000256" key="3">
    <source>
        <dbReference type="ARBA" id="ARBA00022857"/>
    </source>
</evidence>
<sequence length="108" mass="11627">MNNNLIDGKAVAASLRGRLGEAVAVLKQTHNSVPALAVVLVGDDPASQVYVRNKARQTQEIGMRSIEHKLATDVTQQTVIELVRSLNADPDVDGILVQLPLPKHLDEA</sequence>
<dbReference type="InterPro" id="IPR046346">
    <property type="entry name" value="Aminoacid_DH-like_N_sf"/>
</dbReference>
<dbReference type="SUPFAM" id="SSF53223">
    <property type="entry name" value="Aminoacid dehydrogenase-like, N-terminal domain"/>
    <property type="match status" value="1"/>
</dbReference>
<keyword evidence="5" id="KW-0511">Multifunctional enzyme</keyword>
<keyword evidence="4 7" id="KW-0560">Oxidoreductase</keyword>
<dbReference type="Gene3D" id="3.40.50.10860">
    <property type="entry name" value="Leucine Dehydrogenase, chain A, domain 1"/>
    <property type="match status" value="1"/>
</dbReference>
<protein>
    <submittedName>
        <fullName evidence="7">Methenyltetrahydrofolate cyclohydrolase / Methylenetetrahydrofolate dehydrogenase (NADP+)</fullName>
        <ecNumber evidence="7">1.5.1.5</ecNumber>
        <ecNumber evidence="7">3.5.4.9</ecNumber>
    </submittedName>
</protein>
<dbReference type="GO" id="GO:0004477">
    <property type="term" value="F:methenyltetrahydrofolate cyclohydrolase activity"/>
    <property type="evidence" value="ECO:0007669"/>
    <property type="project" value="UniProtKB-EC"/>
</dbReference>
<evidence type="ECO:0000256" key="5">
    <source>
        <dbReference type="ARBA" id="ARBA00023268"/>
    </source>
</evidence>
<evidence type="ECO:0000313" key="7">
    <source>
        <dbReference type="EMBL" id="VAV93129.1"/>
    </source>
</evidence>
<evidence type="ECO:0000256" key="2">
    <source>
        <dbReference type="ARBA" id="ARBA00022801"/>
    </source>
</evidence>
<keyword evidence="2 7" id="KW-0378">Hydrolase</keyword>
<dbReference type="Pfam" id="PF00763">
    <property type="entry name" value="THF_DHG_CYH"/>
    <property type="match status" value="1"/>
</dbReference>
<organism evidence="7">
    <name type="scientific">hydrothermal vent metagenome</name>
    <dbReference type="NCBI Taxonomy" id="652676"/>
    <lineage>
        <taxon>unclassified sequences</taxon>
        <taxon>metagenomes</taxon>
        <taxon>ecological metagenomes</taxon>
    </lineage>
</organism>
<reference evidence="7" key="1">
    <citation type="submission" date="2018-06" db="EMBL/GenBank/DDBJ databases">
        <authorList>
            <person name="Zhirakovskaya E."/>
        </authorList>
    </citation>
    <scope>NUCLEOTIDE SEQUENCE</scope>
</reference>
<accession>A0A3B0RME4</accession>
<feature type="domain" description="Tetrahydrofolate dehydrogenase/cyclohydrolase catalytic" evidence="6">
    <location>
        <begin position="6"/>
        <end position="107"/>
    </location>
</feature>
<gene>
    <name evidence="7" type="ORF">MNBD_ALPHA06-1186</name>
</gene>